<evidence type="ECO:0000313" key="2">
    <source>
        <dbReference type="EMBL" id="NRT57313.1"/>
    </source>
</evidence>
<keyword evidence="3" id="KW-1185">Reference proteome</keyword>
<evidence type="ECO:0008006" key="4">
    <source>
        <dbReference type="Google" id="ProtNLM"/>
    </source>
</evidence>
<protein>
    <recommendedName>
        <fullName evidence="4">DUF1845 domain-containing protein</fullName>
    </recommendedName>
</protein>
<evidence type="ECO:0000256" key="1">
    <source>
        <dbReference type="SAM" id="MobiDB-lite"/>
    </source>
</evidence>
<dbReference type="RefSeq" id="WP_286180848.1">
    <property type="nucleotide sequence ID" value="NZ_JABSNM010000014.1"/>
</dbReference>
<evidence type="ECO:0000313" key="3">
    <source>
        <dbReference type="Proteomes" id="UP001516061"/>
    </source>
</evidence>
<feature type="compositionally biased region" description="Low complexity" evidence="1">
    <location>
        <begin position="268"/>
        <end position="285"/>
    </location>
</feature>
<dbReference type="Proteomes" id="UP001516061">
    <property type="component" value="Unassembled WGS sequence"/>
</dbReference>
<reference evidence="2 3" key="1">
    <citation type="submission" date="2020-05" db="EMBL/GenBank/DDBJ databases">
        <title>Genomic Encyclopedia of Type Strains, Phase IV (KMG-V): Genome sequencing to study the core and pangenomes of soil and plant-associated prokaryotes.</title>
        <authorList>
            <person name="Whitman W."/>
        </authorList>
    </citation>
    <scope>NUCLEOTIDE SEQUENCE [LARGE SCALE GENOMIC DNA]</scope>
    <source>
        <strain evidence="2 3">C29</strain>
    </source>
</reference>
<feature type="region of interest" description="Disordered" evidence="1">
    <location>
        <begin position="240"/>
        <end position="285"/>
    </location>
</feature>
<dbReference type="EMBL" id="JABSNM010000014">
    <property type="protein sequence ID" value="NRT57313.1"/>
    <property type="molecule type" value="Genomic_DNA"/>
</dbReference>
<accession>A0ABX2G4R3</accession>
<proteinExistence type="predicted"/>
<organism evidence="2 3">
    <name type="scientific">Sphaerotilus uruguayifluvii</name>
    <dbReference type="NCBI Taxonomy" id="2735897"/>
    <lineage>
        <taxon>Bacteria</taxon>
        <taxon>Pseudomonadati</taxon>
        <taxon>Pseudomonadota</taxon>
        <taxon>Betaproteobacteria</taxon>
        <taxon>Burkholderiales</taxon>
        <taxon>Sphaerotilaceae</taxon>
        <taxon>Sphaerotilus</taxon>
    </lineage>
</organism>
<gene>
    <name evidence="2" type="ORF">HNQ01_003068</name>
</gene>
<sequence>MPVATQLIAKAPRGAGAFAWQRAVHVRKMPSTPLSAQGAAGMANVEIVKVDQGGANARILAREAKVDFRRVEAASLKIATRFSSAEGKRMFVRMFNTLQLNMHFISVIARTRLDHEDIGRIETALRGRIDAATASLNEAIDGAEALFKAHGITSLASYDTVPLDVDVRVLSSISRRFLEVLVKLDQLMPLLQTLEIHEVVSAQAVDTQRAGLKRQVRDIANGARSFATGLRRRMNALDARAVSPDDAEGPDDAHGAAIGEVVDSTTRAPDGPADPSPSAGRDVELLPAPAAVAAVAE</sequence>
<name>A0ABX2G4R3_9BURK</name>
<comment type="caution">
    <text evidence="2">The sequence shown here is derived from an EMBL/GenBank/DDBJ whole genome shotgun (WGS) entry which is preliminary data.</text>
</comment>